<reference evidence="1" key="1">
    <citation type="submission" date="2022-07" db="EMBL/GenBank/DDBJ databases">
        <title>Genome Sequence of Lecanicillium saksenae.</title>
        <authorList>
            <person name="Buettner E."/>
        </authorList>
    </citation>
    <scope>NUCLEOTIDE SEQUENCE</scope>
    <source>
        <strain evidence="1">VT-O1</strain>
    </source>
</reference>
<keyword evidence="2" id="KW-1185">Reference proteome</keyword>
<accession>A0ACC1QLJ7</accession>
<proteinExistence type="predicted"/>
<dbReference type="Proteomes" id="UP001148737">
    <property type="component" value="Unassembled WGS sequence"/>
</dbReference>
<dbReference type="EMBL" id="JANAKD010001223">
    <property type="protein sequence ID" value="KAJ3481866.1"/>
    <property type="molecule type" value="Genomic_DNA"/>
</dbReference>
<evidence type="ECO:0000313" key="1">
    <source>
        <dbReference type="EMBL" id="KAJ3481866.1"/>
    </source>
</evidence>
<evidence type="ECO:0000313" key="2">
    <source>
        <dbReference type="Proteomes" id="UP001148737"/>
    </source>
</evidence>
<protein>
    <submittedName>
        <fullName evidence="1">Uncharacterized protein</fullName>
    </submittedName>
</protein>
<name>A0ACC1QLJ7_9HYPO</name>
<sequence length="466" mass="52942">MAETHWFCRSLVVVLVQSAALHHTYPVMAAAAAATTFDWRVFLTRSPHLKPSGTASLPTPTNSTDRFIASHKRAQNVSAPAPSGLPEYEPLEFPLDDDARRALEELSTNRKQSRYTRNLKASAANLGNVVGDIHEQLYKRRAHLANQKRRRQDLDAEDGREDLDALEQHLDEYARTVDENSREAEATLRLLIDQQFALEDEGRIIGEIYTDATNAQAEENTRQFQKQRRREEAIEIAQANGEPIPPEEEDDEDDKPPPPQSTLDSFRQRQDDKRREYEQLSVQERYAVNNDYASFKKQWHDGAQGEDGPPLSDASRWFGADGMPILPTVAPRAGRGRSRTAEQGDDSDDDIAVAREVTSLRCPLSLQEFVEPYSNKKCKHTFEKSAILDYLPASGQVQCPQTGCSQVFTRADFAQDFYLDHAILRRLQRRNVQNRLDDMDMDDEANTSVDFQVNSQRSLKRSKQEP</sequence>
<gene>
    <name evidence="1" type="ORF">NLG97_g7714</name>
</gene>
<organism evidence="1 2">
    <name type="scientific">Lecanicillium saksenae</name>
    <dbReference type="NCBI Taxonomy" id="468837"/>
    <lineage>
        <taxon>Eukaryota</taxon>
        <taxon>Fungi</taxon>
        <taxon>Dikarya</taxon>
        <taxon>Ascomycota</taxon>
        <taxon>Pezizomycotina</taxon>
        <taxon>Sordariomycetes</taxon>
        <taxon>Hypocreomycetidae</taxon>
        <taxon>Hypocreales</taxon>
        <taxon>Cordycipitaceae</taxon>
        <taxon>Lecanicillium</taxon>
    </lineage>
</organism>
<comment type="caution">
    <text evidence="1">The sequence shown here is derived from an EMBL/GenBank/DDBJ whole genome shotgun (WGS) entry which is preliminary data.</text>
</comment>